<dbReference type="EMBL" id="QKTW01000025">
    <property type="protein sequence ID" value="PZF71345.1"/>
    <property type="molecule type" value="Genomic_DNA"/>
</dbReference>
<evidence type="ECO:0000313" key="2">
    <source>
        <dbReference type="EMBL" id="PZF71345.1"/>
    </source>
</evidence>
<evidence type="ECO:0000256" key="1">
    <source>
        <dbReference type="SAM" id="Phobius"/>
    </source>
</evidence>
<dbReference type="InterPro" id="IPR008620">
    <property type="entry name" value="FixH"/>
</dbReference>
<keyword evidence="1" id="KW-0812">Transmembrane</keyword>
<dbReference type="OrthoDB" id="1493774at2"/>
<evidence type="ECO:0000313" key="3">
    <source>
        <dbReference type="Proteomes" id="UP000248745"/>
    </source>
</evidence>
<reference evidence="2 3" key="1">
    <citation type="submission" date="2018-06" db="EMBL/GenBank/DDBJ databases">
        <title>Mucibacter soli gen. nov., sp. nov., a new member of the family Chitinophagaceae producing mucin.</title>
        <authorList>
            <person name="Kim M.-K."/>
            <person name="Park S."/>
            <person name="Kim T.-S."/>
            <person name="Joung Y."/>
            <person name="Han J.-H."/>
            <person name="Kim S.B."/>
        </authorList>
    </citation>
    <scope>NUCLEOTIDE SEQUENCE [LARGE SCALE GENOMIC DNA]</scope>
    <source>
        <strain evidence="2 3">R1-15</strain>
    </source>
</reference>
<keyword evidence="1" id="KW-0472">Membrane</keyword>
<proteinExistence type="predicted"/>
<dbReference type="AlphaFoldDB" id="A0A2W2A7N0"/>
<keyword evidence="3" id="KW-1185">Reference proteome</keyword>
<comment type="caution">
    <text evidence="2">The sequence shown here is derived from an EMBL/GenBank/DDBJ whole genome shotgun (WGS) entry which is preliminary data.</text>
</comment>
<dbReference type="Proteomes" id="UP000248745">
    <property type="component" value="Unassembled WGS sequence"/>
</dbReference>
<protein>
    <recommendedName>
        <fullName evidence="4">Nitrogen fixation protein FixH</fullName>
    </recommendedName>
</protein>
<keyword evidence="1" id="KW-1133">Transmembrane helix</keyword>
<sequence>MIMRISWGYKIALLYCSFVALMIVLVVKSMHQKIDLVSKDYYAEELAFQKQIDAGKNQSALSAAIGIHADAQNVVIEFPSEFKNESIQGKVHFYAPANADFDKDIPLATANNICMIPRSLLQHTRYSLKINWEAAGKKYYQETDLNLAQ</sequence>
<name>A0A2W2A7N0_9BACT</name>
<dbReference type="Pfam" id="PF05751">
    <property type="entry name" value="FixH"/>
    <property type="match status" value="1"/>
</dbReference>
<feature type="transmembrane region" description="Helical" evidence="1">
    <location>
        <begin position="12"/>
        <end position="30"/>
    </location>
</feature>
<accession>A0A2W2A7N0</accession>
<evidence type="ECO:0008006" key="4">
    <source>
        <dbReference type="Google" id="ProtNLM"/>
    </source>
</evidence>
<organism evidence="2 3">
    <name type="scientific">Taibaiella soli</name>
    <dbReference type="NCBI Taxonomy" id="1649169"/>
    <lineage>
        <taxon>Bacteria</taxon>
        <taxon>Pseudomonadati</taxon>
        <taxon>Bacteroidota</taxon>
        <taxon>Chitinophagia</taxon>
        <taxon>Chitinophagales</taxon>
        <taxon>Chitinophagaceae</taxon>
        <taxon>Taibaiella</taxon>
    </lineage>
</organism>
<gene>
    <name evidence="2" type="ORF">DN068_18810</name>
</gene>